<keyword evidence="2" id="KW-1185">Reference proteome</keyword>
<evidence type="ECO:0000313" key="1">
    <source>
        <dbReference type="EMBL" id="MCR8632527.1"/>
    </source>
</evidence>
<protein>
    <submittedName>
        <fullName evidence="1">Uncharacterized protein</fullName>
    </submittedName>
</protein>
<name>A0ABT1YH71_9BACL</name>
<dbReference type="EMBL" id="JANQBD010000010">
    <property type="protein sequence ID" value="MCR8632527.1"/>
    <property type="molecule type" value="Genomic_DNA"/>
</dbReference>
<organism evidence="1 2">
    <name type="scientific">Paenibacillus radicis</name>
    <name type="common">ex Xue et al. 2023</name>
    <dbReference type="NCBI Taxonomy" id="2972489"/>
    <lineage>
        <taxon>Bacteria</taxon>
        <taxon>Bacillati</taxon>
        <taxon>Bacillota</taxon>
        <taxon>Bacilli</taxon>
        <taxon>Bacillales</taxon>
        <taxon>Paenibacillaceae</taxon>
        <taxon>Paenibacillus</taxon>
    </lineage>
</organism>
<comment type="caution">
    <text evidence="1">The sequence shown here is derived from an EMBL/GenBank/DDBJ whole genome shotgun (WGS) entry which is preliminary data.</text>
</comment>
<evidence type="ECO:0000313" key="2">
    <source>
        <dbReference type="Proteomes" id="UP001300012"/>
    </source>
</evidence>
<dbReference type="Proteomes" id="UP001300012">
    <property type="component" value="Unassembled WGS sequence"/>
</dbReference>
<dbReference type="RefSeq" id="WP_258214116.1">
    <property type="nucleotide sequence ID" value="NZ_JANQBD010000010.1"/>
</dbReference>
<gene>
    <name evidence="1" type="ORF">NV381_15080</name>
</gene>
<proteinExistence type="predicted"/>
<accession>A0ABT1YH71</accession>
<reference evidence="1 2" key="1">
    <citation type="submission" date="2022-08" db="EMBL/GenBank/DDBJ databases">
        <title>Paenibacillus endoradicis sp. nov., Paenibacillus radicibacter sp. nov and Paenibacillus pararadicis sp. nov., three cold-adapted plant growth-promoting bacteria isolated from root of Larix gmelinii in Great Khingan.</title>
        <authorList>
            <person name="Xue H."/>
        </authorList>
    </citation>
    <scope>NUCLEOTIDE SEQUENCE [LARGE SCALE GENOMIC DNA]</scope>
    <source>
        <strain evidence="1 2">N5-1-1-5</strain>
    </source>
</reference>
<sequence>MYEVEIYEDEVGNSELKDWLRELKHRKDKGIKDARIVLNQIHYCIERIKIEGTYAPEETAKHIIDDIWELRPDKYRVMFFQMKEG</sequence>